<evidence type="ECO:0000256" key="8">
    <source>
        <dbReference type="ARBA" id="ARBA00022842"/>
    </source>
</evidence>
<evidence type="ECO:0000256" key="6">
    <source>
        <dbReference type="ARBA" id="ARBA00022741"/>
    </source>
</evidence>
<keyword evidence="7 10" id="KW-0067">ATP-binding</keyword>
<keyword evidence="4 10" id="KW-0317">Glutathione biosynthesis</keyword>
<evidence type="ECO:0000256" key="9">
    <source>
        <dbReference type="ARBA" id="ARBA00023211"/>
    </source>
</evidence>
<dbReference type="SUPFAM" id="SSF52440">
    <property type="entry name" value="PreATP-grasp domain"/>
    <property type="match status" value="1"/>
</dbReference>
<feature type="domain" description="ATP-grasp" evidence="11">
    <location>
        <begin position="118"/>
        <end position="303"/>
    </location>
</feature>
<dbReference type="Gene3D" id="3.30.1490.20">
    <property type="entry name" value="ATP-grasp fold, A domain"/>
    <property type="match status" value="1"/>
</dbReference>
<dbReference type="HAMAP" id="MF_00162">
    <property type="entry name" value="GSH_S"/>
    <property type="match status" value="1"/>
</dbReference>
<organism evidence="12 13">
    <name type="scientific">Candidatus Muproteobacteria bacterium RBG_16_65_34</name>
    <dbReference type="NCBI Taxonomy" id="1817760"/>
    <lineage>
        <taxon>Bacteria</taxon>
        <taxon>Pseudomonadati</taxon>
        <taxon>Pseudomonadota</taxon>
        <taxon>Candidatus Muproteobacteria</taxon>
    </lineage>
</organism>
<evidence type="ECO:0000256" key="7">
    <source>
        <dbReference type="ARBA" id="ARBA00022840"/>
    </source>
</evidence>
<dbReference type="InterPro" id="IPR011761">
    <property type="entry name" value="ATP-grasp"/>
</dbReference>
<keyword evidence="3 10" id="KW-0436">Ligase</keyword>
<sequence length="314" mass="34611">MDPIGSIHIKKDSTFAMLLEAQARGWAIRYMEQGDLFLRDGEAFARVRALTVRDDPKGWFELGAERTGPLAELDAILMRKDPPFDMEYVYTTYLLERVEAKGVLVVNKPQSLRDANEKLFAAWFPQCAPPTLVTRDIAGIRTFLAQQGEIVVKPLGDMGGRSVFRLRRDDPNTSVVLETMTERGTRFTMAQRYLPEIAQGDKRILLIDGEPVPYALARIPAPGDTRGNLAAGASGVGVPLSARDRSICAEVGPRLRALGLLFVGLDVIGDYLTEVNVTSPTCIRELDRLYGLDIAALLLDVIEQRVRAGSRGPA</sequence>
<evidence type="ECO:0000256" key="1">
    <source>
        <dbReference type="ARBA" id="ARBA00001936"/>
    </source>
</evidence>
<dbReference type="InterPro" id="IPR013815">
    <property type="entry name" value="ATP_grasp_subdomain_1"/>
</dbReference>
<dbReference type="GO" id="GO:0005737">
    <property type="term" value="C:cytoplasm"/>
    <property type="evidence" value="ECO:0007669"/>
    <property type="project" value="TreeGrafter"/>
</dbReference>
<dbReference type="GO" id="GO:0005524">
    <property type="term" value="F:ATP binding"/>
    <property type="evidence" value="ECO:0007669"/>
    <property type="project" value="UniProtKB-UniRule"/>
</dbReference>
<dbReference type="PROSITE" id="PS50975">
    <property type="entry name" value="ATP_GRASP"/>
    <property type="match status" value="1"/>
</dbReference>
<accession>A0A1F6TPZ1</accession>
<dbReference type="FunFam" id="3.40.50.20:FF:000009">
    <property type="entry name" value="Glutathione synthetase"/>
    <property type="match status" value="1"/>
</dbReference>
<dbReference type="Pfam" id="PF02955">
    <property type="entry name" value="GSH-S_ATP"/>
    <property type="match status" value="1"/>
</dbReference>
<dbReference type="InterPro" id="IPR006284">
    <property type="entry name" value="Glut_synth_pro"/>
</dbReference>
<dbReference type="AlphaFoldDB" id="A0A1F6TPZ1"/>
<dbReference type="UniPathway" id="UPA00142">
    <property type="reaction ID" value="UER00210"/>
</dbReference>
<dbReference type="EMBL" id="MFSU01000063">
    <property type="protein sequence ID" value="OGI47172.1"/>
    <property type="molecule type" value="Genomic_DNA"/>
</dbReference>
<dbReference type="InterPro" id="IPR004218">
    <property type="entry name" value="GSHS_ATP-bd"/>
</dbReference>
<comment type="caution">
    <text evidence="12">The sequence shown here is derived from an EMBL/GenBank/DDBJ whole genome shotgun (WGS) entry which is preliminary data.</text>
</comment>
<keyword evidence="9" id="KW-0464">Manganese</keyword>
<comment type="cofactor">
    <cofactor evidence="2">
        <name>Mg(2+)</name>
        <dbReference type="ChEBI" id="CHEBI:18420"/>
    </cofactor>
</comment>
<comment type="similarity">
    <text evidence="10">Belongs to the prokaryotic GSH synthase family.</text>
</comment>
<keyword evidence="6 10" id="KW-0547">Nucleotide-binding</keyword>
<keyword evidence="5" id="KW-0479">Metal-binding</keyword>
<evidence type="ECO:0000256" key="5">
    <source>
        <dbReference type="ARBA" id="ARBA00022723"/>
    </source>
</evidence>
<dbReference type="Gene3D" id="3.30.470.20">
    <property type="entry name" value="ATP-grasp fold, B domain"/>
    <property type="match status" value="1"/>
</dbReference>
<dbReference type="Proteomes" id="UP000178885">
    <property type="component" value="Unassembled WGS sequence"/>
</dbReference>
<keyword evidence="8" id="KW-0460">Magnesium</keyword>
<evidence type="ECO:0000256" key="10">
    <source>
        <dbReference type="HAMAP-Rule" id="MF_00162"/>
    </source>
</evidence>
<dbReference type="STRING" id="1817760.A2151_07700"/>
<dbReference type="EC" id="6.3.2.3" evidence="10"/>
<dbReference type="PANTHER" id="PTHR21621:SF4">
    <property type="entry name" value="GLUTATHIONE SYNTHETASE"/>
    <property type="match status" value="1"/>
</dbReference>
<protein>
    <recommendedName>
        <fullName evidence="10">Glutathione synthetase</fullName>
        <ecNumber evidence="10">6.3.2.3</ecNumber>
    </recommendedName>
    <alternativeName>
        <fullName evidence="10">GSH synthetase</fullName>
        <shortName evidence="10">GSH-S</shortName>
        <shortName evidence="10">GSHase</shortName>
    </alternativeName>
    <alternativeName>
        <fullName evidence="10">Glutathione synthase</fullName>
    </alternativeName>
</protein>
<dbReference type="PANTHER" id="PTHR21621">
    <property type="entry name" value="RIBOSOMAL PROTEIN S6 MODIFICATION PROTEIN"/>
    <property type="match status" value="1"/>
</dbReference>
<evidence type="ECO:0000256" key="2">
    <source>
        <dbReference type="ARBA" id="ARBA00001946"/>
    </source>
</evidence>
<dbReference type="Pfam" id="PF02951">
    <property type="entry name" value="GSH-S_N"/>
    <property type="match status" value="1"/>
</dbReference>
<comment type="pathway">
    <text evidence="10">Sulfur metabolism; glutathione biosynthesis; glutathione from L-cysteine and L-glutamate: step 2/2.</text>
</comment>
<comment type="catalytic activity">
    <reaction evidence="10">
        <text>gamma-L-glutamyl-L-cysteine + glycine + ATP = glutathione + ADP + phosphate + H(+)</text>
        <dbReference type="Rhea" id="RHEA:13557"/>
        <dbReference type="ChEBI" id="CHEBI:15378"/>
        <dbReference type="ChEBI" id="CHEBI:30616"/>
        <dbReference type="ChEBI" id="CHEBI:43474"/>
        <dbReference type="ChEBI" id="CHEBI:57305"/>
        <dbReference type="ChEBI" id="CHEBI:57925"/>
        <dbReference type="ChEBI" id="CHEBI:58173"/>
        <dbReference type="ChEBI" id="CHEBI:456216"/>
        <dbReference type="EC" id="6.3.2.3"/>
    </reaction>
</comment>
<evidence type="ECO:0000313" key="13">
    <source>
        <dbReference type="Proteomes" id="UP000178885"/>
    </source>
</evidence>
<gene>
    <name evidence="10" type="primary">gshB</name>
    <name evidence="12" type="ORF">A2151_07700</name>
</gene>
<name>A0A1F6TPZ1_9PROT</name>
<dbReference type="GO" id="GO:0046872">
    <property type="term" value="F:metal ion binding"/>
    <property type="evidence" value="ECO:0007669"/>
    <property type="project" value="UniProtKB-KW"/>
</dbReference>
<dbReference type="SUPFAM" id="SSF56059">
    <property type="entry name" value="Glutathione synthetase ATP-binding domain-like"/>
    <property type="match status" value="1"/>
</dbReference>
<evidence type="ECO:0000313" key="12">
    <source>
        <dbReference type="EMBL" id="OGI47172.1"/>
    </source>
</evidence>
<evidence type="ECO:0000259" key="11">
    <source>
        <dbReference type="PROSITE" id="PS50975"/>
    </source>
</evidence>
<dbReference type="InterPro" id="IPR016185">
    <property type="entry name" value="PreATP-grasp_dom_sf"/>
</dbReference>
<reference evidence="12 13" key="1">
    <citation type="journal article" date="2016" name="Nat. Commun.">
        <title>Thousands of microbial genomes shed light on interconnected biogeochemical processes in an aquifer system.</title>
        <authorList>
            <person name="Anantharaman K."/>
            <person name="Brown C.T."/>
            <person name="Hug L.A."/>
            <person name="Sharon I."/>
            <person name="Castelle C.J."/>
            <person name="Probst A.J."/>
            <person name="Thomas B.C."/>
            <person name="Singh A."/>
            <person name="Wilkins M.J."/>
            <person name="Karaoz U."/>
            <person name="Brodie E.L."/>
            <person name="Williams K.H."/>
            <person name="Hubbard S.S."/>
            <person name="Banfield J.F."/>
        </authorList>
    </citation>
    <scope>NUCLEOTIDE SEQUENCE [LARGE SCALE GENOMIC DNA]</scope>
</reference>
<dbReference type="GO" id="GO:0004363">
    <property type="term" value="F:glutathione synthase activity"/>
    <property type="evidence" value="ECO:0007669"/>
    <property type="project" value="UniProtKB-UniRule"/>
</dbReference>
<dbReference type="NCBIfam" id="TIGR01380">
    <property type="entry name" value="glut_syn"/>
    <property type="match status" value="1"/>
</dbReference>
<dbReference type="InterPro" id="IPR004215">
    <property type="entry name" value="GSHS_N"/>
</dbReference>
<evidence type="ECO:0000256" key="4">
    <source>
        <dbReference type="ARBA" id="ARBA00022684"/>
    </source>
</evidence>
<comment type="cofactor">
    <cofactor evidence="1">
        <name>Mn(2+)</name>
        <dbReference type="ChEBI" id="CHEBI:29035"/>
    </cofactor>
</comment>
<dbReference type="NCBIfam" id="NF003573">
    <property type="entry name" value="PRK05246.1"/>
    <property type="match status" value="1"/>
</dbReference>
<dbReference type="Gene3D" id="3.40.50.20">
    <property type="match status" value="1"/>
</dbReference>
<proteinExistence type="inferred from homology"/>
<evidence type="ECO:0000256" key="3">
    <source>
        <dbReference type="ARBA" id="ARBA00022598"/>
    </source>
</evidence>